<accession>A0A381QWX7</accession>
<reference evidence="2" key="1">
    <citation type="submission" date="2018-05" db="EMBL/GenBank/DDBJ databases">
        <authorList>
            <person name="Lanie J.A."/>
            <person name="Ng W.-L."/>
            <person name="Kazmierczak K.M."/>
            <person name="Andrzejewski T.M."/>
            <person name="Davidsen T.M."/>
            <person name="Wayne K.J."/>
            <person name="Tettelin H."/>
            <person name="Glass J.I."/>
            <person name="Rusch D."/>
            <person name="Podicherti R."/>
            <person name="Tsui H.-C.T."/>
            <person name="Winkler M.E."/>
        </authorList>
    </citation>
    <scope>NUCLEOTIDE SEQUENCE</scope>
</reference>
<dbReference type="InterPro" id="IPR025411">
    <property type="entry name" value="DUF4136"/>
</dbReference>
<dbReference type="Gene3D" id="3.30.160.670">
    <property type="match status" value="1"/>
</dbReference>
<dbReference type="PROSITE" id="PS51257">
    <property type="entry name" value="PROKAR_LIPOPROTEIN"/>
    <property type="match status" value="1"/>
</dbReference>
<organism evidence="2">
    <name type="scientific">marine metagenome</name>
    <dbReference type="NCBI Taxonomy" id="408172"/>
    <lineage>
        <taxon>unclassified sequences</taxon>
        <taxon>metagenomes</taxon>
        <taxon>ecological metagenomes</taxon>
    </lineage>
</organism>
<dbReference type="Pfam" id="PF13590">
    <property type="entry name" value="DUF4136"/>
    <property type="match status" value="1"/>
</dbReference>
<evidence type="ECO:0000259" key="1">
    <source>
        <dbReference type="Pfam" id="PF13590"/>
    </source>
</evidence>
<sequence>MFKLSKLKIFFFTISILFQSCGVYVQSDYDRDVDFSEYNTFAFYKPDIDKVKISDLDKKRILKYIDLSLKEKGLTRSDNPDIIVTIETLSRERVYLRNNLAYGYYPQVLWGYYNHPSSSLVTSNTQGTLFINIIDTKNNQLVWQGRGVGIINEFREDRDEMIGDFVNKIFEEYPPKSD</sequence>
<proteinExistence type="predicted"/>
<dbReference type="AlphaFoldDB" id="A0A381QWX7"/>
<dbReference type="EMBL" id="UINC01001560">
    <property type="protein sequence ID" value="SUZ83660.1"/>
    <property type="molecule type" value="Genomic_DNA"/>
</dbReference>
<gene>
    <name evidence="2" type="ORF">METZ01_LOCUS36514</name>
</gene>
<protein>
    <recommendedName>
        <fullName evidence="1">DUF4136 domain-containing protein</fullName>
    </recommendedName>
</protein>
<feature type="domain" description="DUF4136" evidence="1">
    <location>
        <begin position="25"/>
        <end position="175"/>
    </location>
</feature>
<evidence type="ECO:0000313" key="2">
    <source>
        <dbReference type="EMBL" id="SUZ83660.1"/>
    </source>
</evidence>
<name>A0A381QWX7_9ZZZZ</name>